<dbReference type="AlphaFoldDB" id="A0A7S1B173"/>
<reference evidence="1" key="1">
    <citation type="submission" date="2021-01" db="EMBL/GenBank/DDBJ databases">
        <authorList>
            <person name="Corre E."/>
            <person name="Pelletier E."/>
            <person name="Niang G."/>
            <person name="Scheremetjew M."/>
            <person name="Finn R."/>
            <person name="Kale V."/>
            <person name="Holt S."/>
            <person name="Cochrane G."/>
            <person name="Meng A."/>
            <person name="Brown T."/>
            <person name="Cohen L."/>
        </authorList>
    </citation>
    <scope>NUCLEOTIDE SEQUENCE</scope>
</reference>
<sequence length="101" mass="11985">MASMIFVGYLAQQKPVWEDRVDHELEGKRLRAVWGDLEEKCFNKYISEINDDHKGFHVYEVLKSELTGCRQLFVHDNRREVLQTCHNKILTLSRRCMSTNE</sequence>
<protein>
    <submittedName>
        <fullName evidence="1">Uncharacterized protein</fullName>
    </submittedName>
</protein>
<accession>A0A7S1B173</accession>
<dbReference type="EMBL" id="HBFQ01064881">
    <property type="protein sequence ID" value="CAD8871675.1"/>
    <property type="molecule type" value="Transcribed_RNA"/>
</dbReference>
<organism evidence="1">
    <name type="scientific">Noctiluca scintillans</name>
    <name type="common">Sea sparkle</name>
    <name type="synonym">Red tide dinoflagellate</name>
    <dbReference type="NCBI Taxonomy" id="2966"/>
    <lineage>
        <taxon>Eukaryota</taxon>
        <taxon>Sar</taxon>
        <taxon>Alveolata</taxon>
        <taxon>Dinophyceae</taxon>
        <taxon>Noctilucales</taxon>
        <taxon>Noctilucaceae</taxon>
        <taxon>Noctiluca</taxon>
    </lineage>
</organism>
<name>A0A7S1B173_NOCSC</name>
<gene>
    <name evidence="1" type="ORF">NSCI0253_LOCUS46032</name>
</gene>
<proteinExistence type="predicted"/>
<evidence type="ECO:0000313" key="1">
    <source>
        <dbReference type="EMBL" id="CAD8871675.1"/>
    </source>
</evidence>